<comment type="caution">
    <text evidence="2">The sequence shown here is derived from an EMBL/GenBank/DDBJ whole genome shotgun (WGS) entry which is preliminary data.</text>
</comment>
<proteinExistence type="predicted"/>
<evidence type="ECO:0000259" key="1">
    <source>
        <dbReference type="Pfam" id="PF16874"/>
    </source>
</evidence>
<evidence type="ECO:0000313" key="2">
    <source>
        <dbReference type="EMBL" id="MFD2694170.1"/>
    </source>
</evidence>
<reference evidence="3" key="1">
    <citation type="journal article" date="2019" name="Int. J. Syst. Evol. Microbiol.">
        <title>The Global Catalogue of Microorganisms (GCM) 10K type strain sequencing project: providing services to taxonomists for standard genome sequencing and annotation.</title>
        <authorList>
            <consortium name="The Broad Institute Genomics Platform"/>
            <consortium name="The Broad Institute Genome Sequencing Center for Infectious Disease"/>
            <person name="Wu L."/>
            <person name="Ma J."/>
        </authorList>
    </citation>
    <scope>NUCLEOTIDE SEQUENCE [LARGE SCALE GENOMIC DNA]</scope>
    <source>
        <strain evidence="3">TISTR 2466</strain>
    </source>
</reference>
<dbReference type="EMBL" id="JBHUMQ010000026">
    <property type="protein sequence ID" value="MFD2694170.1"/>
    <property type="molecule type" value="Genomic_DNA"/>
</dbReference>
<accession>A0ABW5S3U5</accession>
<evidence type="ECO:0000313" key="3">
    <source>
        <dbReference type="Proteomes" id="UP001597399"/>
    </source>
</evidence>
<protein>
    <submittedName>
        <fullName evidence="2">GH36 C-terminal domain-containing protein</fullName>
    </submittedName>
</protein>
<dbReference type="Pfam" id="PF16874">
    <property type="entry name" value="Glyco_hydro_36C"/>
    <property type="match status" value="1"/>
</dbReference>
<dbReference type="InterPro" id="IPR013780">
    <property type="entry name" value="Glyco_hydro_b"/>
</dbReference>
<dbReference type="Proteomes" id="UP001597399">
    <property type="component" value="Unassembled WGS sequence"/>
</dbReference>
<name>A0ABW5S3U5_9BACL</name>
<organism evidence="2 3">
    <name type="scientific">Sporolactobacillus shoreicorticis</name>
    <dbReference type="NCBI Taxonomy" id="1923877"/>
    <lineage>
        <taxon>Bacteria</taxon>
        <taxon>Bacillati</taxon>
        <taxon>Bacillota</taxon>
        <taxon>Bacilli</taxon>
        <taxon>Bacillales</taxon>
        <taxon>Sporolactobacillaceae</taxon>
        <taxon>Sporolactobacillus</taxon>
    </lineage>
</organism>
<dbReference type="InterPro" id="IPR031705">
    <property type="entry name" value="Glyco_hydro_36_C"/>
</dbReference>
<sequence>MSRPNSSYLRFYMKGINPDKVYKVNGGNEALDGDELMNAGYFVNQV</sequence>
<keyword evidence="3" id="KW-1185">Reference proteome</keyword>
<dbReference type="RefSeq" id="WP_253057727.1">
    <property type="nucleotide sequence ID" value="NZ_JAMXWM010000001.1"/>
</dbReference>
<gene>
    <name evidence="2" type="ORF">ACFSUE_11105</name>
</gene>
<dbReference type="Gene3D" id="2.60.40.1180">
    <property type="entry name" value="Golgi alpha-mannosidase II"/>
    <property type="match status" value="1"/>
</dbReference>
<feature type="domain" description="Glycosyl hydrolase family 36 C-terminal" evidence="1">
    <location>
        <begin position="2"/>
        <end position="44"/>
    </location>
</feature>